<dbReference type="NCBIfam" id="TIGR00589">
    <property type="entry name" value="ogt"/>
    <property type="match status" value="1"/>
</dbReference>
<dbReference type="Gene3D" id="1.10.10.10">
    <property type="entry name" value="Winged helix-like DNA-binding domain superfamily/Winged helix DNA-binding domain"/>
    <property type="match status" value="1"/>
</dbReference>
<dbReference type="InterPro" id="IPR014048">
    <property type="entry name" value="MethylDNA_cys_MeTrfase_DNA-bd"/>
</dbReference>
<dbReference type="PANTHER" id="PTHR10815:SF13">
    <property type="entry name" value="METHYLATED-DNA--PROTEIN-CYSTEINE METHYLTRANSFERASE"/>
    <property type="match status" value="1"/>
</dbReference>
<dbReference type="PANTHER" id="PTHR10815">
    <property type="entry name" value="METHYLATED-DNA--PROTEIN-CYSTEINE METHYLTRANSFERASE"/>
    <property type="match status" value="1"/>
</dbReference>
<dbReference type="Gene3D" id="3.30.160.70">
    <property type="entry name" value="Methylated DNA-protein cysteine methyltransferase domain"/>
    <property type="match status" value="1"/>
</dbReference>
<dbReference type="InterPro" id="IPR008332">
    <property type="entry name" value="MethylG_MeTrfase_N"/>
</dbReference>
<dbReference type="EC" id="2.1.1.63" evidence="4"/>
<evidence type="ECO:0000259" key="2">
    <source>
        <dbReference type="Pfam" id="PF01035"/>
    </source>
</evidence>
<dbReference type="Pfam" id="PF01035">
    <property type="entry name" value="DNA_binding_1"/>
    <property type="match status" value="1"/>
</dbReference>
<comment type="caution">
    <text evidence="4">The sequence shown here is derived from an EMBL/GenBank/DDBJ whole genome shotgun (WGS) entry which is preliminary data.</text>
</comment>
<reference evidence="4" key="1">
    <citation type="submission" date="2023-07" db="EMBL/GenBank/DDBJ databases">
        <title>Between Cages and Wild: Unraveling the Impact of Captivity on Animal Microbiomes and Antimicrobial Resistance.</title>
        <authorList>
            <person name="Schmartz G.P."/>
            <person name="Rehner J."/>
            <person name="Schuff M.J."/>
            <person name="Becker S.L."/>
            <person name="Kravczyk M."/>
            <person name="Gurevich A."/>
            <person name="Francke R."/>
            <person name="Mueller R."/>
            <person name="Keller V."/>
            <person name="Keller A."/>
        </authorList>
    </citation>
    <scope>NUCLEOTIDE SEQUENCE</scope>
    <source>
        <strain evidence="4">S12M_St_49</strain>
    </source>
</reference>
<evidence type="ECO:0000313" key="4">
    <source>
        <dbReference type="EMBL" id="MDO4841941.1"/>
    </source>
</evidence>
<dbReference type="EMBL" id="JAUMVS010000068">
    <property type="protein sequence ID" value="MDO4841941.1"/>
    <property type="molecule type" value="Genomic_DNA"/>
</dbReference>
<keyword evidence="5" id="KW-1185">Reference proteome</keyword>
<dbReference type="InterPro" id="IPR036631">
    <property type="entry name" value="MGMT_N_sf"/>
</dbReference>
<dbReference type="InterPro" id="IPR036217">
    <property type="entry name" value="MethylDNA_cys_MeTrfase_DNAb"/>
</dbReference>
<dbReference type="GO" id="GO:0003908">
    <property type="term" value="F:methylated-DNA-[protein]-cysteine S-methyltransferase activity"/>
    <property type="evidence" value="ECO:0007669"/>
    <property type="project" value="UniProtKB-EC"/>
</dbReference>
<evidence type="ECO:0000259" key="3">
    <source>
        <dbReference type="Pfam" id="PF02870"/>
    </source>
</evidence>
<dbReference type="GO" id="GO:0006281">
    <property type="term" value="P:DNA repair"/>
    <property type="evidence" value="ECO:0007669"/>
    <property type="project" value="InterPro"/>
</dbReference>
<protein>
    <submittedName>
        <fullName evidence="4">Methylated-DNA--[protein]-cysteine S-methyltransferase</fullName>
        <ecNumber evidence="4">2.1.1.63</ecNumber>
    </submittedName>
</protein>
<name>A0AA43RJG0_9ACTN</name>
<accession>A0AA43RJG0</accession>
<feature type="domain" description="Methylguanine DNA methyltransferase ribonuclease-like" evidence="3">
    <location>
        <begin position="10"/>
        <end position="69"/>
    </location>
</feature>
<dbReference type="SUPFAM" id="SSF53155">
    <property type="entry name" value="Methylated DNA-protein cysteine methyltransferase domain"/>
    <property type="match status" value="1"/>
</dbReference>
<keyword evidence="1" id="KW-0227">DNA damage</keyword>
<gene>
    <name evidence="4" type="ORF">Q3982_04610</name>
</gene>
<evidence type="ECO:0000256" key="1">
    <source>
        <dbReference type="ARBA" id="ARBA00022763"/>
    </source>
</evidence>
<dbReference type="SUPFAM" id="SSF46767">
    <property type="entry name" value="Methylated DNA-protein cysteine methyltransferase, C-terminal domain"/>
    <property type="match status" value="1"/>
</dbReference>
<sequence>MKVCDLTFFIYNSKFGHITIASNKKQITAVALGAKHMSGSFEPTAVTNECSTQILQYLSGERKRFNVPILLQGSDFEKKVWKELFKTGYGCTVTPTQIAHLIGEDDAYRNVSRAAHANKHAILIPEHRLVPASKFEKPTQASKVRLALRNLEASYL</sequence>
<proteinExistence type="predicted"/>
<dbReference type="GO" id="GO:0032259">
    <property type="term" value="P:methylation"/>
    <property type="evidence" value="ECO:0007669"/>
    <property type="project" value="UniProtKB-KW"/>
</dbReference>
<dbReference type="Pfam" id="PF02870">
    <property type="entry name" value="Methyltransf_1N"/>
    <property type="match status" value="1"/>
</dbReference>
<dbReference type="Proteomes" id="UP001168575">
    <property type="component" value="Unassembled WGS sequence"/>
</dbReference>
<dbReference type="InterPro" id="IPR036388">
    <property type="entry name" value="WH-like_DNA-bd_sf"/>
</dbReference>
<keyword evidence="4" id="KW-0489">Methyltransferase</keyword>
<organism evidence="4 5">
    <name type="scientific">Phoenicibacter congonensis</name>
    <dbReference type="NCBI Taxonomy" id="1944646"/>
    <lineage>
        <taxon>Bacteria</taxon>
        <taxon>Bacillati</taxon>
        <taxon>Actinomycetota</taxon>
        <taxon>Coriobacteriia</taxon>
        <taxon>Eggerthellales</taxon>
        <taxon>Eggerthellaceae</taxon>
        <taxon>Phoenicibacter</taxon>
    </lineage>
</organism>
<feature type="domain" description="Methylated-DNA-[protein]-cysteine S-methyltransferase DNA binding" evidence="2">
    <location>
        <begin position="75"/>
        <end position="134"/>
    </location>
</feature>
<keyword evidence="4" id="KW-0808">Transferase</keyword>
<dbReference type="AlphaFoldDB" id="A0AA43RJG0"/>
<evidence type="ECO:0000313" key="5">
    <source>
        <dbReference type="Proteomes" id="UP001168575"/>
    </source>
</evidence>